<accession>A0A195BJR1</accession>
<reference evidence="2 3" key="1">
    <citation type="submission" date="2015-09" db="EMBL/GenBank/DDBJ databases">
        <title>Atta colombica WGS genome.</title>
        <authorList>
            <person name="Nygaard S."/>
            <person name="Hu H."/>
            <person name="Boomsma J."/>
            <person name="Zhang G."/>
        </authorList>
    </citation>
    <scope>NUCLEOTIDE SEQUENCE [LARGE SCALE GENOMIC DNA]</scope>
    <source>
        <strain evidence="2">Treedump-2</strain>
        <tissue evidence="2">Whole body</tissue>
    </source>
</reference>
<sequence length="77" mass="8267">MGPLEGAEGYGGEENASTVYHDADICEIGKVSNQKIHRKCKAGCFVILYAAPVGIKHKSQQHRGGSESKFCEGKVES</sequence>
<feature type="region of interest" description="Disordered" evidence="1">
    <location>
        <begin position="58"/>
        <end position="77"/>
    </location>
</feature>
<evidence type="ECO:0000313" key="2">
    <source>
        <dbReference type="EMBL" id="KYM85426.1"/>
    </source>
</evidence>
<dbReference type="AlphaFoldDB" id="A0A195BJR1"/>
<evidence type="ECO:0000256" key="1">
    <source>
        <dbReference type="SAM" id="MobiDB-lite"/>
    </source>
</evidence>
<dbReference type="EMBL" id="KQ976453">
    <property type="protein sequence ID" value="KYM85426.1"/>
    <property type="molecule type" value="Genomic_DNA"/>
</dbReference>
<name>A0A195BJR1_9HYME</name>
<proteinExistence type="predicted"/>
<keyword evidence="3" id="KW-1185">Reference proteome</keyword>
<organism evidence="2 3">
    <name type="scientific">Atta colombica</name>
    <dbReference type="NCBI Taxonomy" id="520822"/>
    <lineage>
        <taxon>Eukaryota</taxon>
        <taxon>Metazoa</taxon>
        <taxon>Ecdysozoa</taxon>
        <taxon>Arthropoda</taxon>
        <taxon>Hexapoda</taxon>
        <taxon>Insecta</taxon>
        <taxon>Pterygota</taxon>
        <taxon>Neoptera</taxon>
        <taxon>Endopterygota</taxon>
        <taxon>Hymenoptera</taxon>
        <taxon>Apocrita</taxon>
        <taxon>Aculeata</taxon>
        <taxon>Formicoidea</taxon>
        <taxon>Formicidae</taxon>
        <taxon>Myrmicinae</taxon>
        <taxon>Atta</taxon>
    </lineage>
</organism>
<feature type="compositionally biased region" description="Basic and acidic residues" evidence="1">
    <location>
        <begin position="64"/>
        <end position="77"/>
    </location>
</feature>
<gene>
    <name evidence="2" type="ORF">ALC53_04669</name>
</gene>
<evidence type="ECO:0000313" key="3">
    <source>
        <dbReference type="Proteomes" id="UP000078540"/>
    </source>
</evidence>
<protein>
    <submittedName>
        <fullName evidence="2">Uncharacterized protein</fullName>
    </submittedName>
</protein>
<dbReference type="Proteomes" id="UP000078540">
    <property type="component" value="Unassembled WGS sequence"/>
</dbReference>